<reference evidence="2 3" key="1">
    <citation type="submission" date="2008-05" db="EMBL/GenBank/DDBJ databases">
        <title>Complete sequence of chromosome of Geobacter lovleyi SZ.</title>
        <authorList>
            <consortium name="US DOE Joint Genome Institute"/>
            <person name="Lucas S."/>
            <person name="Copeland A."/>
            <person name="Lapidus A."/>
            <person name="Glavina del Rio T."/>
            <person name="Dalin E."/>
            <person name="Tice H."/>
            <person name="Bruce D."/>
            <person name="Goodwin L."/>
            <person name="Pitluck S."/>
            <person name="Chertkov O."/>
            <person name="Meincke L."/>
            <person name="Brettin T."/>
            <person name="Detter J.C."/>
            <person name="Han C."/>
            <person name="Tapia R."/>
            <person name="Kuske C.R."/>
            <person name="Schmutz J."/>
            <person name="Larimer F."/>
            <person name="Land M."/>
            <person name="Hauser L."/>
            <person name="Kyrpides N."/>
            <person name="Mikhailova N."/>
            <person name="Sung Y."/>
            <person name="Fletcher K.E."/>
            <person name="Ritalahti K.M."/>
            <person name="Loeffler F.E."/>
            <person name="Richardson P."/>
        </authorList>
    </citation>
    <scope>NUCLEOTIDE SEQUENCE [LARGE SCALE GENOMIC DNA]</scope>
    <source>
        <strain evidence="3">ATCC BAA-1151 / DSM 17278 / SZ</strain>
    </source>
</reference>
<dbReference type="EMBL" id="CP001089">
    <property type="protein sequence ID" value="ACD95927.1"/>
    <property type="molecule type" value="Genomic_DNA"/>
</dbReference>
<dbReference type="Pfam" id="PF10040">
    <property type="entry name" value="CRISPR_Cas6"/>
    <property type="match status" value="1"/>
</dbReference>
<dbReference type="OrthoDB" id="9787241at2"/>
<dbReference type="Gene3D" id="3.30.70.1900">
    <property type="match status" value="1"/>
</dbReference>
<dbReference type="eggNOG" id="COG5551">
    <property type="taxonomic scope" value="Bacteria"/>
</dbReference>
<gene>
    <name evidence="2" type="ordered locus">Glov_2211</name>
</gene>
<evidence type="ECO:0000259" key="1">
    <source>
        <dbReference type="Pfam" id="PF10040"/>
    </source>
</evidence>
<dbReference type="InterPro" id="IPR019267">
    <property type="entry name" value="CRISPR-assoc_Cas6_C"/>
</dbReference>
<keyword evidence="3" id="KW-1185">Reference proteome</keyword>
<protein>
    <recommendedName>
        <fullName evidence="1">CRISPR-associated protein Cas6 C-terminal domain-containing protein</fullName>
    </recommendedName>
</protein>
<dbReference type="HOGENOM" id="CLU_050021_0_0_7"/>
<name>B3E4A6_TRIL1</name>
<accession>B3E4A6</accession>
<dbReference type="STRING" id="398767.Glov_2211"/>
<dbReference type="AlphaFoldDB" id="B3E4A6"/>
<feature type="domain" description="CRISPR-associated protein Cas6 C-terminal" evidence="1">
    <location>
        <begin position="176"/>
        <end position="282"/>
    </location>
</feature>
<evidence type="ECO:0000313" key="3">
    <source>
        <dbReference type="Proteomes" id="UP000002420"/>
    </source>
</evidence>
<dbReference type="Proteomes" id="UP000002420">
    <property type="component" value="Chromosome"/>
</dbReference>
<proteinExistence type="predicted"/>
<sequence>MDLNLVTLQLTLPSETLAKLTQLVGSALRFEAALRALVCNPDDRECTGCPQNGSCPFVLLCGRILSSDPELVRLYQRPGVPFVLGPLQQTESGQLELSLVLLGPAIHQVALFVRAVEQSLDAVSLYQVSVCDYQNQQRILPDLSSRSLADIPVLSAATLLDLATPRFASCQQIQITITSPLRMLHQGRELNRFEPGLFVKAVLRRISSLTAYYGTSADPDLFRRYAQSAERFRLLSQSVQQQGRRGVSGHFVLEGPCNELGPLLSLGGLLHIGKGAAYGNGAFTVSPMP</sequence>
<evidence type="ECO:0000313" key="2">
    <source>
        <dbReference type="EMBL" id="ACD95927.1"/>
    </source>
</evidence>
<organism evidence="2 3">
    <name type="scientific">Trichlorobacter lovleyi (strain ATCC BAA-1151 / DSM 17278 / SZ)</name>
    <name type="common">Geobacter lovleyi</name>
    <dbReference type="NCBI Taxonomy" id="398767"/>
    <lineage>
        <taxon>Bacteria</taxon>
        <taxon>Pseudomonadati</taxon>
        <taxon>Thermodesulfobacteriota</taxon>
        <taxon>Desulfuromonadia</taxon>
        <taxon>Geobacterales</taxon>
        <taxon>Geobacteraceae</taxon>
        <taxon>Trichlorobacter</taxon>
    </lineage>
</organism>
<dbReference type="RefSeq" id="WP_012470263.1">
    <property type="nucleotide sequence ID" value="NC_010814.1"/>
</dbReference>
<dbReference type="KEGG" id="glo:Glov_2211"/>